<name>A0ABR3NTT9_9TELE</name>
<proteinExistence type="predicted"/>
<accession>A0ABR3NTT9</accession>
<evidence type="ECO:0000313" key="1">
    <source>
        <dbReference type="EMBL" id="KAL1280442.1"/>
    </source>
</evidence>
<dbReference type="Proteomes" id="UP001558613">
    <property type="component" value="Unassembled WGS sequence"/>
</dbReference>
<comment type="caution">
    <text evidence="1">The sequence shown here is derived from an EMBL/GenBank/DDBJ whole genome shotgun (WGS) entry which is preliminary data.</text>
</comment>
<gene>
    <name evidence="1" type="ORF">QQF64_015042</name>
</gene>
<organism evidence="1 2">
    <name type="scientific">Cirrhinus molitorella</name>
    <name type="common">mud carp</name>
    <dbReference type="NCBI Taxonomy" id="172907"/>
    <lineage>
        <taxon>Eukaryota</taxon>
        <taxon>Metazoa</taxon>
        <taxon>Chordata</taxon>
        <taxon>Craniata</taxon>
        <taxon>Vertebrata</taxon>
        <taxon>Euteleostomi</taxon>
        <taxon>Actinopterygii</taxon>
        <taxon>Neopterygii</taxon>
        <taxon>Teleostei</taxon>
        <taxon>Ostariophysi</taxon>
        <taxon>Cypriniformes</taxon>
        <taxon>Cyprinidae</taxon>
        <taxon>Labeoninae</taxon>
        <taxon>Labeonini</taxon>
        <taxon>Cirrhinus</taxon>
    </lineage>
</organism>
<keyword evidence="2" id="KW-1185">Reference proteome</keyword>
<protein>
    <submittedName>
        <fullName evidence="1">Uncharacterized protein</fullName>
    </submittedName>
</protein>
<evidence type="ECO:0000313" key="2">
    <source>
        <dbReference type="Proteomes" id="UP001558613"/>
    </source>
</evidence>
<sequence length="97" mass="10510">MLRSAASGDRGENCRNPRVVLTVAQESPEESASVINSFPISQSFSHPDSHGSSEFIVSPTPASYTGRARTHFGPQTPPQWRVTVISFNLLASKLLLV</sequence>
<dbReference type="EMBL" id="JAYMGO010000002">
    <property type="protein sequence ID" value="KAL1280442.1"/>
    <property type="molecule type" value="Genomic_DNA"/>
</dbReference>
<reference evidence="1 2" key="1">
    <citation type="submission" date="2023-09" db="EMBL/GenBank/DDBJ databases">
        <authorList>
            <person name="Wang M."/>
        </authorList>
    </citation>
    <scope>NUCLEOTIDE SEQUENCE [LARGE SCALE GENOMIC DNA]</scope>
    <source>
        <strain evidence="1">GT-2023</strain>
        <tissue evidence="1">Liver</tissue>
    </source>
</reference>